<evidence type="ECO:0000256" key="3">
    <source>
        <dbReference type="SAM" id="MobiDB-lite"/>
    </source>
</evidence>
<feature type="compositionally biased region" description="Polar residues" evidence="3">
    <location>
        <begin position="454"/>
        <end position="470"/>
    </location>
</feature>
<feature type="compositionally biased region" description="Polar residues" evidence="3">
    <location>
        <begin position="256"/>
        <end position="278"/>
    </location>
</feature>
<feature type="compositionally biased region" description="Basic and acidic residues" evidence="3">
    <location>
        <begin position="290"/>
        <end position="299"/>
    </location>
</feature>
<feature type="region of interest" description="Disordered" evidence="3">
    <location>
        <begin position="450"/>
        <end position="473"/>
    </location>
</feature>
<dbReference type="EMBL" id="JADWDJ010000024">
    <property type="protein sequence ID" value="KAG5261417.1"/>
    <property type="molecule type" value="Genomic_DNA"/>
</dbReference>
<feature type="compositionally biased region" description="Basic and acidic residues" evidence="3">
    <location>
        <begin position="319"/>
        <end position="335"/>
    </location>
</feature>
<evidence type="ECO:0000259" key="4">
    <source>
        <dbReference type="PROSITE" id="PS50235"/>
    </source>
</evidence>
<dbReference type="GO" id="GO:0010996">
    <property type="term" value="P:response to auditory stimulus"/>
    <property type="evidence" value="ECO:0007669"/>
    <property type="project" value="TreeGrafter"/>
</dbReference>
<dbReference type="Proteomes" id="UP000823561">
    <property type="component" value="Chromosome 24"/>
</dbReference>
<dbReference type="SUPFAM" id="SSF54001">
    <property type="entry name" value="Cysteine proteinases"/>
    <property type="match status" value="1"/>
</dbReference>
<feature type="compositionally biased region" description="Polar residues" evidence="3">
    <location>
        <begin position="654"/>
        <end position="663"/>
    </location>
</feature>
<dbReference type="PANTHER" id="PTHR22975:SF6">
    <property type="entry name" value="INACTIVE UBIQUITIN CARBOXYL-TERMINAL HYDROLASE 53"/>
    <property type="match status" value="1"/>
</dbReference>
<name>A0AAV6FJT4_9TELE</name>
<dbReference type="InterPro" id="IPR038765">
    <property type="entry name" value="Papain-like_cys_pep_sf"/>
</dbReference>
<evidence type="ECO:0000313" key="5">
    <source>
        <dbReference type="EMBL" id="KAG5261417.1"/>
    </source>
</evidence>
<feature type="region of interest" description="Disordered" evidence="3">
    <location>
        <begin position="117"/>
        <end position="150"/>
    </location>
</feature>
<feature type="region of interest" description="Disordered" evidence="3">
    <location>
        <begin position="631"/>
        <end position="684"/>
    </location>
</feature>
<keyword evidence="6" id="KW-1185">Reference proteome</keyword>
<dbReference type="InterPro" id="IPR028889">
    <property type="entry name" value="USP"/>
</dbReference>
<evidence type="ECO:0000313" key="6">
    <source>
        <dbReference type="Proteomes" id="UP000823561"/>
    </source>
</evidence>
<dbReference type="InterPro" id="IPR052398">
    <property type="entry name" value="Ubiquitin_hydrolase_53/54"/>
</dbReference>
<feature type="compositionally biased region" description="Basic and acidic residues" evidence="3">
    <location>
        <begin position="244"/>
        <end position="254"/>
    </location>
</feature>
<dbReference type="GO" id="GO:0005911">
    <property type="term" value="C:cell-cell junction"/>
    <property type="evidence" value="ECO:0007669"/>
    <property type="project" value="TreeGrafter"/>
</dbReference>
<feature type="domain" description="USP" evidence="4">
    <location>
        <begin position="1"/>
        <end position="113"/>
    </location>
</feature>
<keyword evidence="1" id="KW-0833">Ubl conjugation pathway</keyword>
<feature type="region of interest" description="Disordered" evidence="3">
    <location>
        <begin position="169"/>
        <end position="374"/>
    </location>
</feature>
<evidence type="ECO:0000256" key="1">
    <source>
        <dbReference type="ARBA" id="ARBA00022786"/>
    </source>
</evidence>
<comment type="caution">
    <text evidence="5">The sequence shown here is derived from an EMBL/GenBank/DDBJ whole genome shotgun (WGS) entry which is preliminary data.</text>
</comment>
<feature type="compositionally biased region" description="Low complexity" evidence="3">
    <location>
        <begin position="500"/>
        <end position="512"/>
    </location>
</feature>
<feature type="compositionally biased region" description="Low complexity" evidence="3">
    <location>
        <begin position="550"/>
        <end position="561"/>
    </location>
</feature>
<feature type="region of interest" description="Disordered" evidence="3">
    <location>
        <begin position="497"/>
        <end position="607"/>
    </location>
</feature>
<dbReference type="GO" id="GO:0007605">
    <property type="term" value="P:sensory perception of sound"/>
    <property type="evidence" value="ECO:0007669"/>
    <property type="project" value="TreeGrafter"/>
</dbReference>
<dbReference type="PROSITE" id="PS50235">
    <property type="entry name" value="USP_3"/>
    <property type="match status" value="1"/>
</dbReference>
<gene>
    <name evidence="5" type="ORF">AALO_G00304270</name>
</gene>
<accession>A0AAV6FJT4</accession>
<keyword evidence="2" id="KW-0378">Hydrolase</keyword>
<dbReference type="PANTHER" id="PTHR22975">
    <property type="entry name" value="UBIQUITIN SPECIFIC PROTEINASE"/>
    <property type="match status" value="1"/>
</dbReference>
<organism evidence="5 6">
    <name type="scientific">Alosa alosa</name>
    <name type="common">allis shad</name>
    <dbReference type="NCBI Taxonomy" id="278164"/>
    <lineage>
        <taxon>Eukaryota</taxon>
        <taxon>Metazoa</taxon>
        <taxon>Chordata</taxon>
        <taxon>Craniata</taxon>
        <taxon>Vertebrata</taxon>
        <taxon>Euteleostomi</taxon>
        <taxon>Actinopterygii</taxon>
        <taxon>Neopterygii</taxon>
        <taxon>Teleostei</taxon>
        <taxon>Clupei</taxon>
        <taxon>Clupeiformes</taxon>
        <taxon>Clupeoidei</taxon>
        <taxon>Clupeidae</taxon>
        <taxon>Alosa</taxon>
    </lineage>
</organism>
<proteinExistence type="predicted"/>
<dbReference type="CDD" id="cd02257">
    <property type="entry name" value="Peptidase_C19"/>
    <property type="match status" value="1"/>
</dbReference>
<dbReference type="Gene3D" id="3.90.70.10">
    <property type="entry name" value="Cysteine proteinases"/>
    <property type="match status" value="1"/>
</dbReference>
<feature type="compositionally biased region" description="Polar residues" evidence="3">
    <location>
        <begin position="172"/>
        <end position="190"/>
    </location>
</feature>
<reference evidence="5" key="1">
    <citation type="submission" date="2020-10" db="EMBL/GenBank/DDBJ databases">
        <title>Chromosome-scale genome assembly of the Allis shad, Alosa alosa.</title>
        <authorList>
            <person name="Margot Z."/>
            <person name="Christophe K."/>
            <person name="Cabau C."/>
            <person name="Louis A."/>
            <person name="Berthelot C."/>
            <person name="Parey E."/>
            <person name="Roest Crollius H."/>
            <person name="Montfort J."/>
            <person name="Robinson-Rechavi M."/>
            <person name="Bucao C."/>
            <person name="Bouchez O."/>
            <person name="Gislard M."/>
            <person name="Lluch J."/>
            <person name="Milhes M."/>
            <person name="Lampietro C."/>
            <person name="Lopez Roques C."/>
            <person name="Donnadieu C."/>
            <person name="Braasch I."/>
            <person name="Desvignes T."/>
            <person name="Postlethwait J."/>
            <person name="Bobe J."/>
            <person name="Guiguen Y."/>
        </authorList>
    </citation>
    <scope>NUCLEOTIDE SEQUENCE</scope>
    <source>
        <strain evidence="5">M-15738</strain>
        <tissue evidence="5">Blood</tissue>
    </source>
</reference>
<evidence type="ECO:0000256" key="2">
    <source>
        <dbReference type="ARBA" id="ARBA00022801"/>
    </source>
</evidence>
<sequence length="696" mass="76731">MNSPEIVTIGFVWDSEQSDLTEDVIRALGPHLSLSGLFYRVTDDQAKRSDLQLVGMICFSSRHYCAFAFHTKSAKWVFFDDATVKEVGPRWKDVVSKCIKGHFQPLLLFYSNPEGSAVMSDDPAQQRPASTARNHHKNPANGDATDVPQPPLKRLELTRENVSALIAGHGTLRTQKAPTSLFSRGSNQTSGGRGPVKVSGDPQSRIRELSREVAQRAGELRAAGLAKKDSERADRSHRRHETLRHRDVHQDRALSRSLSPPESGFQQVEQRLYSSQGRGPTRPPNTEALELERKPKSDHLVTIYEEEQRSAVLGSRSSLDSDGRGGGYERPKVRNEATSSLQVRGNEAWKIQRTESGYESSDRLSNGSASLDSPVVDSLGAKDLRPIPEIHTPRDALRRYDDSKAEILHAAFTYGQHTVKSHDLQSSPSLHRQRAFRYTPRGAELEGEVLPLPKTSSSECNSSDELTGPSSELDDALLRYDDVLRRYGNDDAVPLVQRHASSSSSSSSSHHSPAPPPTQPKPLPLSPRLDRINRNGRWAESEVPEPRPPSSDGSWRSGSGSDPERTEQSASEGDEERQDASPHTHPHTRGHAAAPDPAPPTAQPTTYFSVDTCMTDTYRAKYHKRRPALYMMADAQGEEPSSSGESDHGEEASPTPSETQPSDSVRPKPEAGYTSNKAAVKWNPVSFKGLDEHGFL</sequence>
<feature type="compositionally biased region" description="Basic and acidic residues" evidence="3">
    <location>
        <begin position="528"/>
        <end position="540"/>
    </location>
</feature>
<feature type="compositionally biased region" description="Basic and acidic residues" evidence="3">
    <location>
        <begin position="204"/>
        <end position="214"/>
    </location>
</feature>
<dbReference type="AlphaFoldDB" id="A0AAV6FJT4"/>
<protein>
    <recommendedName>
        <fullName evidence="4">USP domain-containing protein</fullName>
    </recommendedName>
</protein>
<feature type="compositionally biased region" description="Pro residues" evidence="3">
    <location>
        <begin position="513"/>
        <end position="525"/>
    </location>
</feature>
<dbReference type="GO" id="GO:0016787">
    <property type="term" value="F:hydrolase activity"/>
    <property type="evidence" value="ECO:0007669"/>
    <property type="project" value="UniProtKB-KW"/>
</dbReference>
<feature type="compositionally biased region" description="Polar residues" evidence="3">
    <location>
        <begin position="354"/>
        <end position="371"/>
    </location>
</feature>